<dbReference type="InterPro" id="IPR032189">
    <property type="entry name" value="Mlh1_C"/>
</dbReference>
<reference evidence="2" key="1">
    <citation type="submission" date="2022-03" db="EMBL/GenBank/DDBJ databases">
        <authorList>
            <person name="Lindestad O."/>
        </authorList>
    </citation>
    <scope>NUCLEOTIDE SEQUENCE</scope>
</reference>
<evidence type="ECO:0000313" key="3">
    <source>
        <dbReference type="Proteomes" id="UP000838756"/>
    </source>
</evidence>
<dbReference type="Proteomes" id="UP000838756">
    <property type="component" value="Unassembled WGS sequence"/>
</dbReference>
<dbReference type="OrthoDB" id="10263226at2759"/>
<protein>
    <submittedName>
        <fullName evidence="2">Jg25517 protein</fullName>
    </submittedName>
</protein>
<dbReference type="Pfam" id="PF16413">
    <property type="entry name" value="Mlh1_C"/>
    <property type="match status" value="1"/>
</dbReference>
<name>A0A8S4QYL7_9NEOP</name>
<dbReference type="AlphaFoldDB" id="A0A8S4QYL7"/>
<keyword evidence="3" id="KW-1185">Reference proteome</keyword>
<evidence type="ECO:0000313" key="2">
    <source>
        <dbReference type="EMBL" id="CAH2227914.1"/>
    </source>
</evidence>
<gene>
    <name evidence="2" type="primary">jg25517</name>
    <name evidence="2" type="ORF">PAEG_LOCUS8157</name>
</gene>
<evidence type="ECO:0000259" key="1">
    <source>
        <dbReference type="Pfam" id="PF16413"/>
    </source>
</evidence>
<feature type="domain" description="DNA mismatch repair protein Mlh1 C-terminal" evidence="1">
    <location>
        <begin position="46"/>
        <end position="134"/>
    </location>
</feature>
<proteinExistence type="predicted"/>
<dbReference type="EMBL" id="CAKXAJ010023654">
    <property type="protein sequence ID" value="CAH2227914.1"/>
    <property type="molecule type" value="Genomic_DNA"/>
</dbReference>
<comment type="caution">
    <text evidence="2">The sequence shown here is derived from an EMBL/GenBank/DDBJ whole genome shotgun (WGS) entry which is preliminary data.</text>
</comment>
<organism evidence="2 3">
    <name type="scientific">Pararge aegeria aegeria</name>
    <dbReference type="NCBI Taxonomy" id="348720"/>
    <lineage>
        <taxon>Eukaryota</taxon>
        <taxon>Metazoa</taxon>
        <taxon>Ecdysozoa</taxon>
        <taxon>Arthropoda</taxon>
        <taxon>Hexapoda</taxon>
        <taxon>Insecta</taxon>
        <taxon>Pterygota</taxon>
        <taxon>Neoptera</taxon>
        <taxon>Endopterygota</taxon>
        <taxon>Lepidoptera</taxon>
        <taxon>Glossata</taxon>
        <taxon>Ditrysia</taxon>
        <taxon>Papilionoidea</taxon>
        <taxon>Nymphalidae</taxon>
        <taxon>Satyrinae</taxon>
        <taxon>Satyrini</taxon>
        <taxon>Parargina</taxon>
        <taxon>Pararge</taxon>
    </lineage>
</organism>
<accession>A0A8S4QYL7</accession>
<feature type="non-terminal residue" evidence="2">
    <location>
        <position position="134"/>
    </location>
</feature>
<feature type="non-terminal residue" evidence="2">
    <location>
        <position position="1"/>
    </location>
</feature>
<sequence length="134" mass="15202">MFSKVCGVHQSALGQRGGLRPKPLLILRGDPCSVVEIFHFDSSIICSEELFYETILYDFQNLGLIRLSNPLPLEELFVLGLRSQEEEWNPELGDMRELSQQMCKLLVSKRAMLLEYFSLEVTAQGELSALPLLL</sequence>